<comment type="similarity">
    <text evidence="1">Belongs to the D-alanine--D-alanine ligase family.</text>
</comment>
<evidence type="ECO:0000313" key="7">
    <source>
        <dbReference type="Proteomes" id="UP000192511"/>
    </source>
</evidence>
<evidence type="ECO:0000313" key="6">
    <source>
        <dbReference type="EMBL" id="PNL60234.1"/>
    </source>
</evidence>
<dbReference type="InterPro" id="IPR011095">
    <property type="entry name" value="Dala_Dala_lig_C"/>
</dbReference>
<gene>
    <name evidence="6" type="ORF">A6J39_002870</name>
</gene>
<evidence type="ECO:0000256" key="2">
    <source>
        <dbReference type="ARBA" id="ARBA00022598"/>
    </source>
</evidence>
<evidence type="ECO:0000256" key="1">
    <source>
        <dbReference type="ARBA" id="ARBA00010871"/>
    </source>
</evidence>
<dbReference type="EMBL" id="NBTX02000004">
    <property type="protein sequence ID" value="PNL60234.1"/>
    <property type="molecule type" value="Genomic_DNA"/>
</dbReference>
<keyword evidence="3" id="KW-0961">Cell wall biogenesis/degradation</keyword>
<dbReference type="PROSITE" id="PS50975">
    <property type="entry name" value="ATP_GRASP"/>
    <property type="match status" value="1"/>
</dbReference>
<keyword evidence="2" id="KW-0436">Ligase</keyword>
<dbReference type="SUPFAM" id="SSF52440">
    <property type="entry name" value="PreATP-grasp domain"/>
    <property type="match status" value="1"/>
</dbReference>
<dbReference type="GO" id="GO:0046872">
    <property type="term" value="F:metal ion binding"/>
    <property type="evidence" value="ECO:0007669"/>
    <property type="project" value="InterPro"/>
</dbReference>
<dbReference type="PANTHER" id="PTHR23132:SF23">
    <property type="entry name" value="D-ALANINE--D-ALANINE LIGASE B"/>
    <property type="match status" value="1"/>
</dbReference>
<dbReference type="GO" id="GO:0071555">
    <property type="term" value="P:cell wall organization"/>
    <property type="evidence" value="ECO:0007669"/>
    <property type="project" value="UniProtKB-KW"/>
</dbReference>
<dbReference type="Proteomes" id="UP000192511">
    <property type="component" value="Unassembled WGS sequence"/>
</dbReference>
<dbReference type="Gene3D" id="3.40.50.20">
    <property type="match status" value="1"/>
</dbReference>
<evidence type="ECO:0000259" key="5">
    <source>
        <dbReference type="PROSITE" id="PS50975"/>
    </source>
</evidence>
<dbReference type="Pfam" id="PF07478">
    <property type="entry name" value="Dala_Dala_lig_C"/>
    <property type="match status" value="1"/>
</dbReference>
<keyword evidence="4" id="KW-0067">ATP-binding</keyword>
<evidence type="ECO:0000256" key="4">
    <source>
        <dbReference type="PROSITE-ProRule" id="PRU00409"/>
    </source>
</evidence>
<dbReference type="SUPFAM" id="SSF56059">
    <property type="entry name" value="Glutathione synthetase ATP-binding domain-like"/>
    <property type="match status" value="1"/>
</dbReference>
<dbReference type="InterPro" id="IPR011761">
    <property type="entry name" value="ATP-grasp"/>
</dbReference>
<dbReference type="GeneID" id="98064604"/>
<keyword evidence="4" id="KW-0547">Nucleotide-binding</keyword>
<keyword evidence="7" id="KW-1185">Reference proteome</keyword>
<evidence type="ECO:0000256" key="3">
    <source>
        <dbReference type="ARBA" id="ARBA00023316"/>
    </source>
</evidence>
<feature type="domain" description="ATP-grasp" evidence="5">
    <location>
        <begin position="142"/>
        <end position="344"/>
    </location>
</feature>
<dbReference type="AlphaFoldDB" id="A0AAX0WPN9"/>
<dbReference type="GO" id="GO:0008716">
    <property type="term" value="F:D-alanine-D-alanine ligase activity"/>
    <property type="evidence" value="ECO:0007669"/>
    <property type="project" value="InterPro"/>
</dbReference>
<proteinExistence type="inferred from homology"/>
<protein>
    <recommendedName>
        <fullName evidence="5">ATP-grasp domain-containing protein</fullName>
    </recommendedName>
</protein>
<dbReference type="PANTHER" id="PTHR23132">
    <property type="entry name" value="D-ALANINE--D-ALANINE LIGASE"/>
    <property type="match status" value="1"/>
</dbReference>
<dbReference type="RefSeq" id="WP_019233978.1">
    <property type="nucleotide sequence ID" value="NZ_CAAAHR010000005.1"/>
</dbReference>
<comment type="caution">
    <text evidence="6">The sequence shown here is derived from an EMBL/GenBank/DDBJ whole genome shotgun (WGS) entry which is preliminary data.</text>
</comment>
<organism evidence="6 7">
    <name type="scientific">Legionella anisa</name>
    <dbReference type="NCBI Taxonomy" id="28082"/>
    <lineage>
        <taxon>Bacteria</taxon>
        <taxon>Pseudomonadati</taxon>
        <taxon>Pseudomonadota</taxon>
        <taxon>Gammaproteobacteria</taxon>
        <taxon>Legionellales</taxon>
        <taxon>Legionellaceae</taxon>
        <taxon>Legionella</taxon>
    </lineage>
</organism>
<dbReference type="GO" id="GO:0005524">
    <property type="term" value="F:ATP binding"/>
    <property type="evidence" value="ECO:0007669"/>
    <property type="project" value="UniProtKB-UniRule"/>
</dbReference>
<sequence length="366" mass="42013">MDNTVNPKISFIFGGVSAERDLSLRTFHSIYSELQNQEKDIDLYQYVYYVTEEGLVIRKPFNFEKDPDYYMTNKRNSLSIIEALQQIKKNNEYVFSLLYGQFGEDGHIQGLGKIFDIKSSFGSVLSSSLSKSKFHCSKYIESMYPELEPIPMVSIRDVNSSNIKEKLWPFYHQEIVIKPNSLGTSMFTERMLLSENSIDAAVNLIIDILKIDNMALVQKYIAGEEYSCGCIENMGSVEVLPLILVRTRDGFFGRREKLCKFGVSERIIPPSYNKFTTQIADISKRIFSDLIFENMFRLDFIISGGKIYFLEINSLPGLSHASFFPKMLKEINISMSDFIKLTFKNSLNRKNKINLLSEETDLRGAA</sequence>
<accession>A0AAX0WPN9</accession>
<dbReference type="InterPro" id="IPR016185">
    <property type="entry name" value="PreATP-grasp_dom_sf"/>
</dbReference>
<reference evidence="6" key="1">
    <citation type="submission" date="2017-12" db="EMBL/GenBank/DDBJ databases">
        <title>FDA dAtabase for Regulatory Grade micrObial Sequences (FDA-ARGOS): Supporting development and validation of Infectious Disease Dx tests.</title>
        <authorList>
            <person name="Kerrigan L."/>
            <person name="Tallon L.J."/>
            <person name="Sadzewicz L."/>
            <person name="Sengamalay N."/>
            <person name="Ott S."/>
            <person name="Godinez A."/>
            <person name="Nagaraj S."/>
            <person name="Vavikolanu K."/>
            <person name="Vyas G."/>
            <person name="Nadendla S."/>
            <person name="Aluvathingal J."/>
            <person name="Sichtig H."/>
        </authorList>
    </citation>
    <scope>NUCLEOTIDE SEQUENCE [LARGE SCALE GENOMIC DNA]</scope>
    <source>
        <strain evidence="6">FDAARGOS_200</strain>
    </source>
</reference>
<dbReference type="Gene3D" id="3.30.470.20">
    <property type="entry name" value="ATP-grasp fold, B domain"/>
    <property type="match status" value="1"/>
</dbReference>
<name>A0AAX0WPN9_9GAMM</name>
<dbReference type="Pfam" id="PF01820">
    <property type="entry name" value="Dala_Dala_lig_N"/>
    <property type="match status" value="1"/>
</dbReference>
<dbReference type="InterPro" id="IPR011127">
    <property type="entry name" value="Dala_Dala_lig_N"/>
</dbReference>